<accession>A0AAE2BRS3</accession>
<reference evidence="16" key="2">
    <citation type="journal article" date="2024" name="Plant">
        <title>Genomic evolution and insights into agronomic trait innovations of Sesamum species.</title>
        <authorList>
            <person name="Miao H."/>
            <person name="Wang L."/>
            <person name="Qu L."/>
            <person name="Liu H."/>
            <person name="Sun Y."/>
            <person name="Le M."/>
            <person name="Wang Q."/>
            <person name="Wei S."/>
            <person name="Zheng Y."/>
            <person name="Lin W."/>
            <person name="Duan Y."/>
            <person name="Cao H."/>
            <person name="Xiong S."/>
            <person name="Wang X."/>
            <person name="Wei L."/>
            <person name="Li C."/>
            <person name="Ma Q."/>
            <person name="Ju M."/>
            <person name="Zhao R."/>
            <person name="Li G."/>
            <person name="Mu C."/>
            <person name="Tian Q."/>
            <person name="Mei H."/>
            <person name="Zhang T."/>
            <person name="Gao T."/>
            <person name="Zhang H."/>
        </authorList>
    </citation>
    <scope>NUCLEOTIDE SEQUENCE</scope>
    <source>
        <strain evidence="16">K16</strain>
    </source>
</reference>
<feature type="compositionally biased region" description="Polar residues" evidence="13">
    <location>
        <begin position="128"/>
        <end position="147"/>
    </location>
</feature>
<dbReference type="PANTHER" id="PTHR45950">
    <property type="entry name" value="HOMEOBOX-LEUCINE ZIPPER PROTEIN ATHB-14"/>
    <property type="match status" value="1"/>
</dbReference>
<dbReference type="SUPFAM" id="SSF55961">
    <property type="entry name" value="Bet v1-like"/>
    <property type="match status" value="1"/>
</dbReference>
<dbReference type="FunFam" id="1.10.10.60:FF:000197">
    <property type="entry name" value="Homeobox-leucine zipper protein REVOLUTA"/>
    <property type="match status" value="1"/>
</dbReference>
<comment type="similarity">
    <text evidence="2">Belongs to the HD-ZIP homeobox family. Class III subfamily.</text>
</comment>
<dbReference type="PROSITE" id="PS50071">
    <property type="entry name" value="HOMEOBOX_2"/>
    <property type="match status" value="1"/>
</dbReference>
<dbReference type="InterPro" id="IPR044830">
    <property type="entry name" value="HD-Zip_III"/>
</dbReference>
<keyword evidence="3" id="KW-0221">Differentiation</keyword>
<dbReference type="InterPro" id="IPR002913">
    <property type="entry name" value="START_lipid-bd_dom"/>
</dbReference>
<evidence type="ECO:0000256" key="7">
    <source>
        <dbReference type="ARBA" id="ARBA00023155"/>
    </source>
</evidence>
<reference evidence="16" key="1">
    <citation type="submission" date="2020-06" db="EMBL/GenBank/DDBJ databases">
        <authorList>
            <person name="Li T."/>
            <person name="Hu X."/>
            <person name="Zhang T."/>
            <person name="Song X."/>
            <person name="Zhang H."/>
            <person name="Dai N."/>
            <person name="Sheng W."/>
            <person name="Hou X."/>
            <person name="Wei L."/>
        </authorList>
    </citation>
    <scope>NUCLEOTIDE SEQUENCE</scope>
    <source>
        <strain evidence="16">K16</strain>
        <tissue evidence="16">Leaf</tissue>
    </source>
</reference>
<dbReference type="PANTHER" id="PTHR45950:SF1">
    <property type="entry name" value="HOMEOBOX-LEUCINE ZIPPER PROTEIN ATHB-15"/>
    <property type="match status" value="1"/>
</dbReference>
<keyword evidence="17" id="KW-1185">Reference proteome</keyword>
<gene>
    <name evidence="16" type="ORF">Sango_1675100</name>
</gene>
<keyword evidence="5 12" id="KW-0175">Coiled coil</keyword>
<protein>
    <submittedName>
        <fullName evidence="16">Homeobox-leucine zipper protein ATHB-15</fullName>
    </submittedName>
</protein>
<dbReference type="SMART" id="SM00234">
    <property type="entry name" value="START"/>
    <property type="match status" value="1"/>
</dbReference>
<keyword evidence="7 10" id="KW-0371">Homeobox</keyword>
<evidence type="ECO:0000256" key="8">
    <source>
        <dbReference type="ARBA" id="ARBA00023163"/>
    </source>
</evidence>
<dbReference type="Gene3D" id="3.30.530.20">
    <property type="match status" value="1"/>
</dbReference>
<evidence type="ECO:0000256" key="12">
    <source>
        <dbReference type="SAM" id="Coils"/>
    </source>
</evidence>
<dbReference type="Gene3D" id="1.10.10.60">
    <property type="entry name" value="Homeodomain-like"/>
    <property type="match status" value="1"/>
</dbReference>
<dbReference type="InterPro" id="IPR001356">
    <property type="entry name" value="HD"/>
</dbReference>
<dbReference type="GO" id="GO:0003677">
    <property type="term" value="F:DNA binding"/>
    <property type="evidence" value="ECO:0007669"/>
    <property type="project" value="UniProtKB-UniRule"/>
</dbReference>
<evidence type="ECO:0000313" key="17">
    <source>
        <dbReference type="Proteomes" id="UP001289374"/>
    </source>
</evidence>
<dbReference type="CDD" id="cd08875">
    <property type="entry name" value="START_ArGLABRA2_like"/>
    <property type="match status" value="1"/>
</dbReference>
<dbReference type="InterPro" id="IPR023393">
    <property type="entry name" value="START-like_dom_sf"/>
</dbReference>
<dbReference type="Pfam" id="PF00046">
    <property type="entry name" value="Homeodomain"/>
    <property type="match status" value="1"/>
</dbReference>
<sequence length="803" mass="88773">MAMSCKDSNKAAAAAAAASMDNGKYVRYTPEQVEALERLYHECPKPSSMRRQQLIRECPILSNIEPKQIKVWFQNRRCREKQRKEASRLQAVNRKLTAMNKLLMEENDRLQKQVSQLVYENSYFRQHTPNNPLASKDTSCESVVTSGQKHRLTPQHPPRDASPAGLLSIAEETLAEFLSKATGTAVEWVQMPGMKPGPDSIGIVAISHGCSGVAARACGLVGLEPTRVAEILKDRPSWFRDCRAVDVLNVLPTANGGTIELLYMQLYAPTTLVPGRDFWLLRYTSVMDDGSLVVCERSLSNTQNGPSMPPVQNFVRAEMLPSGYLIRPCDGGGSIIHIVDHMNLEAWSVPEVLRPLYESSTVLAQRITMAALRQLRQIAQDISQSSATNWGRRPAALRALSHRLSRGFNEALNGFSDDGWSLIGQQTPRLFFPDQFDPIFHNVPPAILLRFLREHRSEWADNNIDAYSAAAVKFGPCNFLGPRVGNFGGQVILPLAQTVEHEELLEVIKLEGVAHSPEDAMMPRDVLLLQNSYLPLLMPLFTDDAPLLPSGFRIIPLDSGKEASSPNRTLDLASALETGTAGNKPSSDLSSSSGASRSVMTIAFQFAFESHMQENVASMARQYVRSIISSVQRVALALSPSHLGPNAGLRSPLGTPEAHTLARWICRSYRSYMGVELLKSSGEGSESILKALWHHSDAIMCCSMKALPVFTFANQAGLDMLETTLVALQDISLEKIFDDHGRKNLCSEFPQIMHQGFGSLQGGICLSSMGRPVSFERAEAWKVMNEDDNAHCICFMFVNWSFV</sequence>
<feature type="coiled-coil region" evidence="12">
    <location>
        <begin position="79"/>
        <end position="120"/>
    </location>
</feature>
<evidence type="ECO:0000256" key="4">
    <source>
        <dbReference type="ARBA" id="ARBA00023015"/>
    </source>
</evidence>
<keyword evidence="4" id="KW-0805">Transcription regulation</keyword>
<evidence type="ECO:0000256" key="9">
    <source>
        <dbReference type="ARBA" id="ARBA00023242"/>
    </source>
</evidence>
<evidence type="ECO:0000259" key="15">
    <source>
        <dbReference type="PROSITE" id="PS50848"/>
    </source>
</evidence>
<dbReference type="GO" id="GO:0005634">
    <property type="term" value="C:nucleus"/>
    <property type="evidence" value="ECO:0007669"/>
    <property type="project" value="UniProtKB-SubCell"/>
</dbReference>
<name>A0AAE2BRS3_9LAMI</name>
<dbReference type="FunFam" id="3.30.530.20:FF:000020">
    <property type="entry name" value="homeobox-leucine zipper protein ATHB-15"/>
    <property type="match status" value="1"/>
</dbReference>
<dbReference type="Proteomes" id="UP001289374">
    <property type="component" value="Unassembled WGS sequence"/>
</dbReference>
<evidence type="ECO:0000256" key="10">
    <source>
        <dbReference type="PROSITE-ProRule" id="PRU00108"/>
    </source>
</evidence>
<feature type="region of interest" description="Disordered" evidence="13">
    <location>
        <begin position="128"/>
        <end position="161"/>
    </location>
</feature>
<evidence type="ECO:0000256" key="5">
    <source>
        <dbReference type="ARBA" id="ARBA00023054"/>
    </source>
</evidence>
<dbReference type="GO" id="GO:0003700">
    <property type="term" value="F:DNA-binding transcription factor activity"/>
    <property type="evidence" value="ECO:0007669"/>
    <property type="project" value="InterPro"/>
</dbReference>
<evidence type="ECO:0000256" key="11">
    <source>
        <dbReference type="RuleBase" id="RU000682"/>
    </source>
</evidence>
<evidence type="ECO:0000256" key="2">
    <source>
        <dbReference type="ARBA" id="ARBA00010338"/>
    </source>
</evidence>
<evidence type="ECO:0000256" key="13">
    <source>
        <dbReference type="SAM" id="MobiDB-lite"/>
    </source>
</evidence>
<comment type="caution">
    <text evidence="16">The sequence shown here is derived from an EMBL/GenBank/DDBJ whole genome shotgun (WGS) entry which is preliminary data.</text>
</comment>
<dbReference type="SMART" id="SM00389">
    <property type="entry name" value="HOX"/>
    <property type="match status" value="1"/>
</dbReference>
<keyword evidence="9 10" id="KW-0539">Nucleus</keyword>
<dbReference type="GO" id="GO:0030154">
    <property type="term" value="P:cell differentiation"/>
    <property type="evidence" value="ECO:0007669"/>
    <property type="project" value="UniProtKB-KW"/>
</dbReference>
<dbReference type="GO" id="GO:0010014">
    <property type="term" value="P:meristem initiation"/>
    <property type="evidence" value="ECO:0007669"/>
    <property type="project" value="UniProtKB-ARBA"/>
</dbReference>
<keyword evidence="8" id="KW-0804">Transcription</keyword>
<comment type="subcellular location">
    <subcellularLocation>
        <location evidence="1 10 11">Nucleus</location>
    </subcellularLocation>
</comment>
<evidence type="ECO:0000259" key="14">
    <source>
        <dbReference type="PROSITE" id="PS50071"/>
    </source>
</evidence>
<feature type="domain" description="Homeobox" evidence="14">
    <location>
        <begin position="19"/>
        <end position="83"/>
    </location>
</feature>
<keyword evidence="6 10" id="KW-0238">DNA-binding</keyword>
<evidence type="ECO:0000256" key="3">
    <source>
        <dbReference type="ARBA" id="ARBA00022782"/>
    </source>
</evidence>
<evidence type="ECO:0000256" key="6">
    <source>
        <dbReference type="ARBA" id="ARBA00023125"/>
    </source>
</evidence>
<dbReference type="InterPro" id="IPR009057">
    <property type="entry name" value="Homeodomain-like_sf"/>
</dbReference>
<dbReference type="EMBL" id="JACGWL010000009">
    <property type="protein sequence ID" value="KAK4395208.1"/>
    <property type="molecule type" value="Genomic_DNA"/>
</dbReference>
<dbReference type="GO" id="GO:0008289">
    <property type="term" value="F:lipid binding"/>
    <property type="evidence" value="ECO:0007669"/>
    <property type="project" value="InterPro"/>
</dbReference>
<dbReference type="Pfam" id="PF08670">
    <property type="entry name" value="MEKHLA"/>
    <property type="match status" value="1"/>
</dbReference>
<organism evidence="16 17">
    <name type="scientific">Sesamum angolense</name>
    <dbReference type="NCBI Taxonomy" id="2727404"/>
    <lineage>
        <taxon>Eukaryota</taxon>
        <taxon>Viridiplantae</taxon>
        <taxon>Streptophyta</taxon>
        <taxon>Embryophyta</taxon>
        <taxon>Tracheophyta</taxon>
        <taxon>Spermatophyta</taxon>
        <taxon>Magnoliopsida</taxon>
        <taxon>eudicotyledons</taxon>
        <taxon>Gunneridae</taxon>
        <taxon>Pentapetalae</taxon>
        <taxon>asterids</taxon>
        <taxon>lamiids</taxon>
        <taxon>Lamiales</taxon>
        <taxon>Pedaliaceae</taxon>
        <taxon>Sesamum</taxon>
    </lineage>
</organism>
<evidence type="ECO:0000256" key="1">
    <source>
        <dbReference type="ARBA" id="ARBA00004123"/>
    </source>
</evidence>
<dbReference type="SUPFAM" id="SSF46689">
    <property type="entry name" value="Homeodomain-like"/>
    <property type="match status" value="1"/>
</dbReference>
<feature type="DNA-binding region" description="Homeobox" evidence="10">
    <location>
        <begin position="21"/>
        <end position="84"/>
    </location>
</feature>
<dbReference type="InterPro" id="IPR013978">
    <property type="entry name" value="MEKHLA"/>
</dbReference>
<proteinExistence type="inferred from homology"/>
<dbReference type="CDD" id="cd00086">
    <property type="entry name" value="homeodomain"/>
    <property type="match status" value="1"/>
</dbReference>
<dbReference type="Pfam" id="PF01852">
    <property type="entry name" value="START"/>
    <property type="match status" value="1"/>
</dbReference>
<dbReference type="PROSITE" id="PS50848">
    <property type="entry name" value="START"/>
    <property type="match status" value="1"/>
</dbReference>
<dbReference type="AlphaFoldDB" id="A0AAE2BRS3"/>
<feature type="domain" description="START" evidence="15">
    <location>
        <begin position="159"/>
        <end position="387"/>
    </location>
</feature>
<dbReference type="CDD" id="cd14686">
    <property type="entry name" value="bZIP"/>
    <property type="match status" value="1"/>
</dbReference>
<evidence type="ECO:0000313" key="16">
    <source>
        <dbReference type="EMBL" id="KAK4395208.1"/>
    </source>
</evidence>